<accession>A0ACC0Z3F7</accession>
<evidence type="ECO:0000313" key="1">
    <source>
        <dbReference type="EMBL" id="KAJ0044802.1"/>
    </source>
</evidence>
<keyword evidence="2" id="KW-1185">Reference proteome</keyword>
<gene>
    <name evidence="1" type="ORF">Pint_05964</name>
</gene>
<name>A0ACC0Z3F7_9ROSI</name>
<organism evidence="1 2">
    <name type="scientific">Pistacia integerrima</name>
    <dbReference type="NCBI Taxonomy" id="434235"/>
    <lineage>
        <taxon>Eukaryota</taxon>
        <taxon>Viridiplantae</taxon>
        <taxon>Streptophyta</taxon>
        <taxon>Embryophyta</taxon>
        <taxon>Tracheophyta</taxon>
        <taxon>Spermatophyta</taxon>
        <taxon>Magnoliopsida</taxon>
        <taxon>eudicotyledons</taxon>
        <taxon>Gunneridae</taxon>
        <taxon>Pentapetalae</taxon>
        <taxon>rosids</taxon>
        <taxon>malvids</taxon>
        <taxon>Sapindales</taxon>
        <taxon>Anacardiaceae</taxon>
        <taxon>Pistacia</taxon>
    </lineage>
</organism>
<protein>
    <submittedName>
        <fullName evidence="1">Uncharacterized protein</fullName>
    </submittedName>
</protein>
<sequence>MFNKIIKRGHKKGSKSVPNGNVTVNHSSIANFEAPSMALSPPRPLVPKAVIESLPLFRDVSSSERCLPPGSHENTGSLIDVVDPEDDDSWMDPAWPHLQIVYELLLRYIVSSEKDTKLAKKYIDHTFVLKLIDLFDSEDPREREFLKMVLHRIYGNFMAYRPFIRGLLKYWPVINCQKEVLFLGELEEVLDLTRPAEFQKCMVPLFRQIGRCLNSSHFQVAERALFLWNNEHMVDLIADNRNVIFPIIFESLEKNMQTHWNQAVHGLTANVQRMFLEMDADLFEECQRQHEEKEARADKLQEQRELMWKKLEDVAAQSGGPDMVLVN</sequence>
<evidence type="ECO:0000313" key="2">
    <source>
        <dbReference type="Proteomes" id="UP001163603"/>
    </source>
</evidence>
<dbReference type="Proteomes" id="UP001163603">
    <property type="component" value="Chromosome 3"/>
</dbReference>
<proteinExistence type="predicted"/>
<comment type="caution">
    <text evidence="1">The sequence shown here is derived from an EMBL/GenBank/DDBJ whole genome shotgun (WGS) entry which is preliminary data.</text>
</comment>
<dbReference type="EMBL" id="CM047738">
    <property type="protein sequence ID" value="KAJ0044802.1"/>
    <property type="molecule type" value="Genomic_DNA"/>
</dbReference>
<reference evidence="2" key="1">
    <citation type="journal article" date="2023" name="G3 (Bethesda)">
        <title>Genome assembly and association tests identify interacting loci associated with vigor, precocity, and sex in interspecific pistachio rootstocks.</title>
        <authorList>
            <person name="Palmer W."/>
            <person name="Jacygrad E."/>
            <person name="Sagayaradj S."/>
            <person name="Cavanaugh K."/>
            <person name="Han R."/>
            <person name="Bertier L."/>
            <person name="Beede B."/>
            <person name="Kafkas S."/>
            <person name="Golino D."/>
            <person name="Preece J."/>
            <person name="Michelmore R."/>
        </authorList>
    </citation>
    <scope>NUCLEOTIDE SEQUENCE [LARGE SCALE GENOMIC DNA]</scope>
</reference>